<evidence type="ECO:0000313" key="3">
    <source>
        <dbReference type="Proteomes" id="UP000310200"/>
    </source>
</evidence>
<dbReference type="EMBL" id="QBLH01000464">
    <property type="protein sequence ID" value="TGZ55400.1"/>
    <property type="molecule type" value="Genomic_DNA"/>
</dbReference>
<feature type="compositionally biased region" description="Pro residues" evidence="1">
    <location>
        <begin position="22"/>
        <end position="40"/>
    </location>
</feature>
<feature type="compositionally biased region" description="Low complexity" evidence="1">
    <location>
        <begin position="45"/>
        <end position="54"/>
    </location>
</feature>
<accession>A0A4S2KZ30</accession>
<gene>
    <name evidence="2" type="ORF">DBV15_08572</name>
</gene>
<organism evidence="2 3">
    <name type="scientific">Temnothorax longispinosus</name>
    <dbReference type="NCBI Taxonomy" id="300112"/>
    <lineage>
        <taxon>Eukaryota</taxon>
        <taxon>Metazoa</taxon>
        <taxon>Ecdysozoa</taxon>
        <taxon>Arthropoda</taxon>
        <taxon>Hexapoda</taxon>
        <taxon>Insecta</taxon>
        <taxon>Pterygota</taxon>
        <taxon>Neoptera</taxon>
        <taxon>Endopterygota</taxon>
        <taxon>Hymenoptera</taxon>
        <taxon>Apocrita</taxon>
        <taxon>Aculeata</taxon>
        <taxon>Formicoidea</taxon>
        <taxon>Formicidae</taxon>
        <taxon>Myrmicinae</taxon>
        <taxon>Temnothorax</taxon>
    </lineage>
</organism>
<keyword evidence="3" id="KW-1185">Reference proteome</keyword>
<dbReference type="AlphaFoldDB" id="A0A4S2KZ30"/>
<protein>
    <submittedName>
        <fullName evidence="2">Uncharacterized protein</fullName>
    </submittedName>
</protein>
<dbReference type="Proteomes" id="UP000310200">
    <property type="component" value="Unassembled WGS sequence"/>
</dbReference>
<evidence type="ECO:0000313" key="2">
    <source>
        <dbReference type="EMBL" id="TGZ55400.1"/>
    </source>
</evidence>
<reference evidence="2 3" key="1">
    <citation type="journal article" date="2019" name="Philos. Trans. R. Soc. Lond., B, Biol. Sci.">
        <title>Ant behaviour and brain gene expression of defending hosts depend on the ecological success of the intruding social parasite.</title>
        <authorList>
            <person name="Kaur R."/>
            <person name="Stoldt M."/>
            <person name="Jongepier E."/>
            <person name="Feldmeyer B."/>
            <person name="Menzel F."/>
            <person name="Bornberg-Bauer E."/>
            <person name="Foitzik S."/>
        </authorList>
    </citation>
    <scope>NUCLEOTIDE SEQUENCE [LARGE SCALE GENOMIC DNA]</scope>
    <source>
        <tissue evidence="2">Whole body</tissue>
    </source>
</reference>
<evidence type="ECO:0000256" key="1">
    <source>
        <dbReference type="SAM" id="MobiDB-lite"/>
    </source>
</evidence>
<feature type="region of interest" description="Disordered" evidence="1">
    <location>
        <begin position="17"/>
        <end position="54"/>
    </location>
</feature>
<sequence>MCCEKSGKAHIAAVFSRCSQPQPQPPSPSPSPSPPLPLPPSANDQAGRQARQASRQAGWLAGVIKLDFMLHLFQRSPLLCMHHTNLSRTEFVASYQTNSDLQGRCRALTGLSCTAHRYLSFIFLYIKNT</sequence>
<proteinExistence type="predicted"/>
<name>A0A4S2KZ30_9HYME</name>
<comment type="caution">
    <text evidence="2">The sequence shown here is derived from an EMBL/GenBank/DDBJ whole genome shotgun (WGS) entry which is preliminary data.</text>
</comment>